<evidence type="ECO:0000313" key="2">
    <source>
        <dbReference type="Proteomes" id="UP001151760"/>
    </source>
</evidence>
<accession>A0ABQ5FVB8</accession>
<proteinExistence type="predicted"/>
<keyword evidence="2" id="KW-1185">Reference proteome</keyword>
<sequence>MQNLLSLINDNNFGSIHANMAGIASFFNGNVWFNINFSRNYCANSKLYAQTITLGWVIDSGANQHLTVSTVEMFNVVDITNLKIILGHPNGTLATISHVGNLKLSNNVVLYDVLVIPGYCDLKTEKILGTDSEFGGLYLFDFVKDNYVGKSNMAMCFHVSKLLWHSRLGHPSDQFCLFCTMIWIFPNPLFFLCGPYRVPSREGYKYFVTVVDDYCRADWVYFVKTKDEVFDVFVSFINLLNNQFEVKLKTVRSDNGTEFVNHKMSKLFSELGGIPLKFWSDCILTAVYAILCFKSFEDVDSGSESNHWSFFDNQMSQSPYDEGRVTSVLKDTQDKNSSRPTKLLAKFSDFVLGSNVRYGIEKYSSEPTCYIDDLNDSNLVDAMNNKIEALSRNNTWTICDLPVGRKPIRFKEKVLDYEETFSPVVKMVTKASIEVLDNDKGLCMTQRKYCLELLYEYRLLATKHVDIPLPDNTVLNHIDSKSDKKLGMVDMFVSESSGKVVVIVNHTFSLKEGVQD</sequence>
<reference evidence="1" key="1">
    <citation type="journal article" date="2022" name="Int. J. Mol. Sci.">
        <title>Draft Genome of Tanacetum Coccineum: Genomic Comparison of Closely Related Tanacetum-Family Plants.</title>
        <authorList>
            <person name="Yamashiro T."/>
            <person name="Shiraishi A."/>
            <person name="Nakayama K."/>
            <person name="Satake H."/>
        </authorList>
    </citation>
    <scope>NUCLEOTIDE SEQUENCE</scope>
</reference>
<gene>
    <name evidence="1" type="ORF">Tco_1018796</name>
</gene>
<dbReference type="EMBL" id="BQNB010017796">
    <property type="protein sequence ID" value="GJT67316.1"/>
    <property type="molecule type" value="Genomic_DNA"/>
</dbReference>
<dbReference type="SUPFAM" id="SSF53098">
    <property type="entry name" value="Ribonuclease H-like"/>
    <property type="match status" value="1"/>
</dbReference>
<organism evidence="1 2">
    <name type="scientific">Tanacetum coccineum</name>
    <dbReference type="NCBI Taxonomy" id="301880"/>
    <lineage>
        <taxon>Eukaryota</taxon>
        <taxon>Viridiplantae</taxon>
        <taxon>Streptophyta</taxon>
        <taxon>Embryophyta</taxon>
        <taxon>Tracheophyta</taxon>
        <taxon>Spermatophyta</taxon>
        <taxon>Magnoliopsida</taxon>
        <taxon>eudicotyledons</taxon>
        <taxon>Gunneridae</taxon>
        <taxon>Pentapetalae</taxon>
        <taxon>asterids</taxon>
        <taxon>campanulids</taxon>
        <taxon>Asterales</taxon>
        <taxon>Asteraceae</taxon>
        <taxon>Asteroideae</taxon>
        <taxon>Anthemideae</taxon>
        <taxon>Anthemidinae</taxon>
        <taxon>Tanacetum</taxon>
    </lineage>
</organism>
<dbReference type="InterPro" id="IPR039537">
    <property type="entry name" value="Retrotran_Ty1/copia-like"/>
</dbReference>
<dbReference type="Gene3D" id="3.30.420.10">
    <property type="entry name" value="Ribonuclease H-like superfamily/Ribonuclease H"/>
    <property type="match status" value="1"/>
</dbReference>
<comment type="caution">
    <text evidence="1">The sequence shown here is derived from an EMBL/GenBank/DDBJ whole genome shotgun (WGS) entry which is preliminary data.</text>
</comment>
<dbReference type="Proteomes" id="UP001151760">
    <property type="component" value="Unassembled WGS sequence"/>
</dbReference>
<reference evidence="1" key="2">
    <citation type="submission" date="2022-01" db="EMBL/GenBank/DDBJ databases">
        <authorList>
            <person name="Yamashiro T."/>
            <person name="Shiraishi A."/>
            <person name="Satake H."/>
            <person name="Nakayama K."/>
        </authorList>
    </citation>
    <scope>NUCLEOTIDE SEQUENCE</scope>
</reference>
<name>A0ABQ5FVB8_9ASTR</name>
<dbReference type="PANTHER" id="PTHR42648">
    <property type="entry name" value="TRANSPOSASE, PUTATIVE-RELATED"/>
    <property type="match status" value="1"/>
</dbReference>
<dbReference type="InterPro" id="IPR012337">
    <property type="entry name" value="RNaseH-like_sf"/>
</dbReference>
<dbReference type="InterPro" id="IPR036397">
    <property type="entry name" value="RNaseH_sf"/>
</dbReference>
<dbReference type="PANTHER" id="PTHR42648:SF24">
    <property type="entry name" value="INTEGRASE CATALYTIC DOMAIN-CONTAINING PROTEIN"/>
    <property type="match status" value="1"/>
</dbReference>
<evidence type="ECO:0000313" key="1">
    <source>
        <dbReference type="EMBL" id="GJT67316.1"/>
    </source>
</evidence>
<protein>
    <submittedName>
        <fullName evidence="1">Ribonuclease H-like domain-containing protein</fullName>
    </submittedName>
</protein>